<dbReference type="GO" id="GO:0016627">
    <property type="term" value="F:oxidoreductase activity, acting on the CH-CH group of donors"/>
    <property type="evidence" value="ECO:0007669"/>
    <property type="project" value="TreeGrafter"/>
</dbReference>
<keyword evidence="1" id="KW-0560">Oxidoreductase</keyword>
<dbReference type="Pfam" id="PF01243">
    <property type="entry name" value="PNPOx_N"/>
    <property type="match status" value="1"/>
</dbReference>
<dbReference type="PANTHER" id="PTHR35176">
    <property type="entry name" value="HEME OXYGENASE HI_0854-RELATED"/>
    <property type="match status" value="1"/>
</dbReference>
<accession>Q2J627</accession>
<dbReference type="KEGG" id="fra:Francci3_3915"/>
<keyword evidence="4" id="KW-1185">Reference proteome</keyword>
<sequence length="158" mass="17844">MGRTWSASLTRPVGHRTHHNDCMNLDAATEFVRDHHRAVLSTTRRDGTPQMSPVTVGVDTDGRLQISSRLTAYKVRHIERDPTVRICVFPDEFFGPWVQINGTAEIVRLPAAMDLLISYYRDIAGEHPDWDDYRAAMIRDQRCIIQITARSAGPDVSG</sequence>
<dbReference type="InterPro" id="IPR019920">
    <property type="entry name" value="F420-binding_dom_put"/>
</dbReference>
<dbReference type="InterPro" id="IPR052019">
    <property type="entry name" value="F420H2_bilvrd_red/Heme_oxyg"/>
</dbReference>
<dbReference type="SUPFAM" id="SSF50475">
    <property type="entry name" value="FMN-binding split barrel"/>
    <property type="match status" value="1"/>
</dbReference>
<dbReference type="GO" id="GO:0070967">
    <property type="term" value="F:coenzyme F420 binding"/>
    <property type="evidence" value="ECO:0007669"/>
    <property type="project" value="TreeGrafter"/>
</dbReference>
<dbReference type="EMBL" id="CP000249">
    <property type="protein sequence ID" value="ABD13265.1"/>
    <property type="molecule type" value="Genomic_DNA"/>
</dbReference>
<dbReference type="NCBIfam" id="TIGR03618">
    <property type="entry name" value="Rv1155_F420"/>
    <property type="match status" value="1"/>
</dbReference>
<dbReference type="InterPro" id="IPR012349">
    <property type="entry name" value="Split_barrel_FMN-bd"/>
</dbReference>
<evidence type="ECO:0000313" key="4">
    <source>
        <dbReference type="Proteomes" id="UP000001937"/>
    </source>
</evidence>
<evidence type="ECO:0000313" key="3">
    <source>
        <dbReference type="EMBL" id="ABD13265.1"/>
    </source>
</evidence>
<dbReference type="HOGENOM" id="CLU_123922_0_0_11"/>
<gene>
    <name evidence="3" type="ordered locus">Francci3_3915</name>
</gene>
<dbReference type="AlphaFoldDB" id="Q2J627"/>
<evidence type="ECO:0000256" key="1">
    <source>
        <dbReference type="ARBA" id="ARBA00023002"/>
    </source>
</evidence>
<dbReference type="Gene3D" id="2.30.110.10">
    <property type="entry name" value="Electron Transport, Fmn-binding Protein, Chain A"/>
    <property type="match status" value="1"/>
</dbReference>
<dbReference type="GO" id="GO:0005829">
    <property type="term" value="C:cytosol"/>
    <property type="evidence" value="ECO:0007669"/>
    <property type="project" value="TreeGrafter"/>
</dbReference>
<dbReference type="PANTHER" id="PTHR35176:SF2">
    <property type="entry name" value="F420H(2)-DEPENDENT REDUCTASE RV1155"/>
    <property type="match status" value="1"/>
</dbReference>
<organism evidence="3 4">
    <name type="scientific">Frankia casuarinae (strain DSM 45818 / CECT 9043 / HFP020203 / CcI3)</name>
    <dbReference type="NCBI Taxonomy" id="106370"/>
    <lineage>
        <taxon>Bacteria</taxon>
        <taxon>Bacillati</taxon>
        <taxon>Actinomycetota</taxon>
        <taxon>Actinomycetes</taxon>
        <taxon>Frankiales</taxon>
        <taxon>Frankiaceae</taxon>
        <taxon>Frankia</taxon>
    </lineage>
</organism>
<reference evidence="3 4" key="1">
    <citation type="journal article" date="2007" name="Genome Res.">
        <title>Genome characteristics of facultatively symbiotic Frankia sp. strains reflect host range and host plant biogeography.</title>
        <authorList>
            <person name="Normand P."/>
            <person name="Lapierre P."/>
            <person name="Tisa L.S."/>
            <person name="Gogarten J.P."/>
            <person name="Alloisio N."/>
            <person name="Bagnarol E."/>
            <person name="Bassi C.A."/>
            <person name="Berry A.M."/>
            <person name="Bickhart D.M."/>
            <person name="Choisne N."/>
            <person name="Couloux A."/>
            <person name="Cournoyer B."/>
            <person name="Cruveiller S."/>
            <person name="Daubin V."/>
            <person name="Demange N."/>
            <person name="Francino M.P."/>
            <person name="Goltsman E."/>
            <person name="Huang Y."/>
            <person name="Kopp O.R."/>
            <person name="Labarre L."/>
            <person name="Lapidus A."/>
            <person name="Lavire C."/>
            <person name="Marechal J."/>
            <person name="Martinez M."/>
            <person name="Mastronunzio J.E."/>
            <person name="Mullin B.C."/>
            <person name="Niemann J."/>
            <person name="Pujic P."/>
            <person name="Rawnsley T."/>
            <person name="Rouy Z."/>
            <person name="Schenowitz C."/>
            <person name="Sellstedt A."/>
            <person name="Tavares F."/>
            <person name="Tomkins J.P."/>
            <person name="Vallenet D."/>
            <person name="Valverde C."/>
            <person name="Wall L.G."/>
            <person name="Wang Y."/>
            <person name="Medigue C."/>
            <person name="Benson D.R."/>
        </authorList>
    </citation>
    <scope>NUCLEOTIDE SEQUENCE [LARGE SCALE GENOMIC DNA]</scope>
    <source>
        <strain evidence="4">DSM 45818 / CECT 9043 / CcI3</strain>
    </source>
</reference>
<dbReference type="PhylomeDB" id="Q2J627"/>
<proteinExistence type="predicted"/>
<feature type="domain" description="Pyridoxamine 5'-phosphate oxidase N-terminal" evidence="2">
    <location>
        <begin position="26"/>
        <end position="149"/>
    </location>
</feature>
<dbReference type="Proteomes" id="UP000001937">
    <property type="component" value="Chromosome"/>
</dbReference>
<name>Q2J627_FRACC</name>
<dbReference type="eggNOG" id="COG3576">
    <property type="taxonomic scope" value="Bacteria"/>
</dbReference>
<evidence type="ECO:0000259" key="2">
    <source>
        <dbReference type="Pfam" id="PF01243"/>
    </source>
</evidence>
<protein>
    <submittedName>
        <fullName evidence="3">Pyridoxamine 5'-phosphate oxidase-related, FMN-binding</fullName>
    </submittedName>
</protein>
<dbReference type="InterPro" id="IPR011576">
    <property type="entry name" value="Pyridox_Oxase_N"/>
</dbReference>
<dbReference type="STRING" id="106370.Francci3_3915"/>